<feature type="domain" description="Translation initiation factor 3 C-terminal" evidence="6">
    <location>
        <begin position="110"/>
        <end position="194"/>
    </location>
</feature>
<dbReference type="AlphaFoldDB" id="A0A378TA31"/>
<dbReference type="SUPFAM" id="SSF55200">
    <property type="entry name" value="Translation initiation factor IF3, C-terminal domain"/>
    <property type="match status" value="1"/>
</dbReference>
<evidence type="ECO:0000313" key="9">
    <source>
        <dbReference type="Proteomes" id="UP000254437"/>
    </source>
</evidence>
<dbReference type="FunFam" id="3.30.110.10:FF:000001">
    <property type="entry name" value="Translation initiation factor IF-3"/>
    <property type="match status" value="1"/>
</dbReference>
<keyword evidence="2 4" id="KW-0396">Initiation factor</keyword>
<comment type="subunit">
    <text evidence="4">Monomer.</text>
</comment>
<dbReference type="Gene3D" id="3.30.110.10">
    <property type="entry name" value="Translation initiation factor 3 (IF-3), C-terminal domain"/>
    <property type="match status" value="1"/>
</dbReference>
<dbReference type="EMBL" id="UGQU01000001">
    <property type="protein sequence ID" value="STZ56396.1"/>
    <property type="molecule type" value="Genomic_DNA"/>
</dbReference>
<evidence type="ECO:0000313" key="8">
    <source>
        <dbReference type="EMBL" id="STZ56396.1"/>
    </source>
</evidence>
<evidence type="ECO:0000256" key="2">
    <source>
        <dbReference type="ARBA" id="ARBA00022540"/>
    </source>
</evidence>
<dbReference type="InterPro" id="IPR001288">
    <property type="entry name" value="Translation_initiation_fac_3"/>
</dbReference>
<comment type="similarity">
    <text evidence="1 4">Belongs to the IF-3 family.</text>
</comment>
<evidence type="ECO:0000256" key="1">
    <source>
        <dbReference type="ARBA" id="ARBA00005439"/>
    </source>
</evidence>
<reference evidence="8 9" key="1">
    <citation type="submission" date="2018-06" db="EMBL/GenBank/DDBJ databases">
        <authorList>
            <consortium name="Pathogen Informatics"/>
            <person name="Doyle S."/>
        </authorList>
    </citation>
    <scope>NUCLEOTIDE SEQUENCE [LARGE SCALE GENOMIC DNA]</scope>
    <source>
        <strain evidence="8 9">NCTC10359</strain>
    </source>
</reference>
<keyword evidence="4" id="KW-0963">Cytoplasm</keyword>
<feature type="domain" description="Translation initiation factor 3 N-terminal" evidence="7">
    <location>
        <begin position="34"/>
        <end position="103"/>
    </location>
</feature>
<dbReference type="GO" id="GO:0043022">
    <property type="term" value="F:ribosome binding"/>
    <property type="evidence" value="ECO:0007669"/>
    <property type="project" value="UniProtKB-ARBA"/>
</dbReference>
<dbReference type="PANTHER" id="PTHR10938">
    <property type="entry name" value="TRANSLATION INITIATION FACTOR IF-3"/>
    <property type="match status" value="1"/>
</dbReference>
<dbReference type="GO" id="GO:0016020">
    <property type="term" value="C:membrane"/>
    <property type="evidence" value="ECO:0007669"/>
    <property type="project" value="TreeGrafter"/>
</dbReference>
<dbReference type="InterPro" id="IPR019815">
    <property type="entry name" value="Translation_initiation_fac_3_C"/>
</dbReference>
<dbReference type="Proteomes" id="UP000254437">
    <property type="component" value="Unassembled WGS sequence"/>
</dbReference>
<comment type="subcellular location">
    <subcellularLocation>
        <location evidence="4">Cytoplasm</location>
    </subcellularLocation>
</comment>
<evidence type="ECO:0000259" key="6">
    <source>
        <dbReference type="Pfam" id="PF00707"/>
    </source>
</evidence>
<dbReference type="InterPro" id="IPR036787">
    <property type="entry name" value="T_IF-3_N_sf"/>
</dbReference>
<proteinExistence type="inferred from homology"/>
<organism evidence="8 9">
    <name type="scientific">Moraxella lacunata</name>
    <dbReference type="NCBI Taxonomy" id="477"/>
    <lineage>
        <taxon>Bacteria</taxon>
        <taxon>Pseudomonadati</taxon>
        <taxon>Pseudomonadota</taxon>
        <taxon>Gammaproteobacteria</taxon>
        <taxon>Moraxellales</taxon>
        <taxon>Moraxellaceae</taxon>
        <taxon>Moraxella</taxon>
    </lineage>
</organism>
<dbReference type="Pfam" id="PF00707">
    <property type="entry name" value="IF3_C"/>
    <property type="match status" value="1"/>
</dbReference>
<dbReference type="PANTHER" id="PTHR10938:SF0">
    <property type="entry name" value="TRANSLATION INITIATION FACTOR IF-3, MITOCHONDRIAL"/>
    <property type="match status" value="1"/>
</dbReference>
<evidence type="ECO:0000256" key="4">
    <source>
        <dbReference type="HAMAP-Rule" id="MF_00080"/>
    </source>
</evidence>
<dbReference type="FunFam" id="3.10.20.80:FF:000001">
    <property type="entry name" value="Translation initiation factor IF-3"/>
    <property type="match status" value="1"/>
</dbReference>
<evidence type="ECO:0000256" key="3">
    <source>
        <dbReference type="ARBA" id="ARBA00022917"/>
    </source>
</evidence>
<accession>A0A378TA31</accession>
<dbReference type="Pfam" id="PF05198">
    <property type="entry name" value="IF3_N"/>
    <property type="match status" value="1"/>
</dbReference>
<name>A0A378TA31_MORLA</name>
<evidence type="ECO:0000256" key="5">
    <source>
        <dbReference type="NCBIfam" id="TIGR00168"/>
    </source>
</evidence>
<gene>
    <name evidence="4 8" type="primary">infC</name>
    <name evidence="8" type="ORF">NCTC10359_01010</name>
</gene>
<keyword evidence="3 4" id="KW-0648">Protein biosynthesis</keyword>
<dbReference type="Gene3D" id="3.10.20.80">
    <property type="entry name" value="Translation initiation factor 3 (IF-3), N-terminal domain"/>
    <property type="match status" value="1"/>
</dbReference>
<dbReference type="NCBIfam" id="TIGR00168">
    <property type="entry name" value="infC"/>
    <property type="match status" value="1"/>
</dbReference>
<evidence type="ECO:0000259" key="7">
    <source>
        <dbReference type="Pfam" id="PF05198"/>
    </source>
</evidence>
<dbReference type="InterPro" id="IPR036788">
    <property type="entry name" value="T_IF-3_C_sf"/>
</dbReference>
<comment type="function">
    <text evidence="4">IF-3 binds to the 30S ribosomal subunit and shifts the equilibrium between 70S ribosomes and their 50S and 30S subunits in favor of the free subunits, thus enhancing the availability of 30S subunits on which protein synthesis initiation begins.</text>
</comment>
<dbReference type="GO" id="GO:0005829">
    <property type="term" value="C:cytosol"/>
    <property type="evidence" value="ECO:0007669"/>
    <property type="project" value="TreeGrafter"/>
</dbReference>
<dbReference type="SUPFAM" id="SSF54364">
    <property type="entry name" value="Translation initiation factor IF3, N-terminal domain"/>
    <property type="match status" value="1"/>
</dbReference>
<dbReference type="GO" id="GO:0032790">
    <property type="term" value="P:ribosome disassembly"/>
    <property type="evidence" value="ECO:0007669"/>
    <property type="project" value="TreeGrafter"/>
</dbReference>
<sequence>MFKNPLKSPQFLSKIRVYLFIGVRPIKPSNRLNINEEIRAKEVRLVKEDGEQLGVVSLKEALEKARDANLDLVEIVPDAKPPVAKIMDYKRHLYEQKQKAKEAKKNQKQTQVKEIKLRPGTEEADYQVKLRKIVEFLEDKDKVKVSIRFRGREMSHQEIGRAQLERIIKDTEEIASVEQAPKVEGRQMGMLLGPAKKK</sequence>
<dbReference type="STRING" id="477.A9309_10775"/>
<dbReference type="HAMAP" id="MF_00080">
    <property type="entry name" value="IF_3"/>
    <property type="match status" value="1"/>
</dbReference>
<dbReference type="GO" id="GO:0003743">
    <property type="term" value="F:translation initiation factor activity"/>
    <property type="evidence" value="ECO:0007669"/>
    <property type="project" value="UniProtKB-UniRule"/>
</dbReference>
<protein>
    <recommendedName>
        <fullName evidence="4 5">Translation initiation factor IF-3</fullName>
    </recommendedName>
</protein>
<dbReference type="InterPro" id="IPR019814">
    <property type="entry name" value="Translation_initiation_fac_3_N"/>
</dbReference>